<dbReference type="GO" id="GO:0005829">
    <property type="term" value="C:cytosol"/>
    <property type="evidence" value="ECO:0007669"/>
    <property type="project" value="TreeGrafter"/>
</dbReference>
<dbReference type="InterPro" id="IPR018485">
    <property type="entry name" value="FGGY_C"/>
</dbReference>
<sequence length="489" mass="54942">MSKNYFLAFDLGASSGRAMLGTLEQGKLKLSEIHRFQNRMTRIHGTHFWDIYSLFEELKTGLRKCVSDFKVQPQSVGIDTWGVDYALVNKKGRLAGLPFAYRDHRTDNSMEQFFQRLPRKETYLLSGIQFMQFNTLFQLFASVQNKDSELRIAEKLLFTPDVLNYLFTGVQKNEYTIASTSQMLKPGKAEWEHELFDIAGIDRKLGGELVQPGTLLGNILPEIQQETGSADIPCVAVASHDTASAVVSVPAQGENWAYLSSGTWSLLGIESPCPLVSEKSLEMNFTNEGGVEGTTRFLKNIMGMWLVQECKRIWDQEKELDWQQIVELSTGAEPFKCFINPDDPLFLNPGNMPEAIREYCRKTNQYVPETKGEIARCIYDSLALKYKFTLAQVETITGKRIEKLHIIGGGANNEMLNQFTANATGIPVIAGPTEATAIGNILMQAKALGVLTSLTEAREVVRNSFEVKEFQPVADLNWKNAFARFEKLL</sequence>
<dbReference type="PANTHER" id="PTHR10196:SF93">
    <property type="entry name" value="L-RHAMNULOKINASE"/>
    <property type="match status" value="1"/>
</dbReference>
<dbReference type="OrthoDB" id="9805576at2"/>
<dbReference type="EMBL" id="FQUM01000001">
    <property type="protein sequence ID" value="SHE47184.1"/>
    <property type="molecule type" value="Genomic_DNA"/>
</dbReference>
<dbReference type="Pfam" id="PF02782">
    <property type="entry name" value="FGGY_C"/>
    <property type="match status" value="1"/>
</dbReference>
<dbReference type="RefSeq" id="WP_072998888.1">
    <property type="nucleotide sequence ID" value="NZ_FQUM01000001.1"/>
</dbReference>
<keyword evidence="6" id="KW-1015">Disulfide bond</keyword>
<dbReference type="NCBIfam" id="TIGR02627">
    <property type="entry name" value="rhamnulo_kin"/>
    <property type="match status" value="1"/>
</dbReference>
<dbReference type="GO" id="GO:0008993">
    <property type="term" value="F:rhamnulokinase activity"/>
    <property type="evidence" value="ECO:0007669"/>
    <property type="project" value="UniProtKB-UniRule"/>
</dbReference>
<dbReference type="Proteomes" id="UP000184164">
    <property type="component" value="Unassembled WGS sequence"/>
</dbReference>
<evidence type="ECO:0000256" key="6">
    <source>
        <dbReference type="ARBA" id="ARBA00023157"/>
    </source>
</evidence>
<dbReference type="CDD" id="cd07771">
    <property type="entry name" value="ASKHA_NBD_FGGY_RhaB-like"/>
    <property type="match status" value="1"/>
</dbReference>
<evidence type="ECO:0000256" key="3">
    <source>
        <dbReference type="ARBA" id="ARBA00022741"/>
    </source>
</evidence>
<feature type="domain" description="Carbohydrate kinase FGGY C-terminal" evidence="10">
    <location>
        <begin position="257"/>
        <end position="447"/>
    </location>
</feature>
<evidence type="ECO:0000256" key="4">
    <source>
        <dbReference type="ARBA" id="ARBA00022777"/>
    </source>
</evidence>
<gene>
    <name evidence="11" type="ORF">SAMN05444274_101446</name>
</gene>
<evidence type="ECO:0000256" key="8">
    <source>
        <dbReference type="NCBIfam" id="TIGR02627"/>
    </source>
</evidence>
<evidence type="ECO:0000313" key="12">
    <source>
        <dbReference type="Proteomes" id="UP000184164"/>
    </source>
</evidence>
<evidence type="ECO:0000256" key="1">
    <source>
        <dbReference type="ARBA" id="ARBA00009156"/>
    </source>
</evidence>
<evidence type="ECO:0000256" key="5">
    <source>
        <dbReference type="ARBA" id="ARBA00022840"/>
    </source>
</evidence>
<dbReference type="GO" id="GO:0005524">
    <property type="term" value="F:ATP binding"/>
    <property type="evidence" value="ECO:0007669"/>
    <property type="project" value="UniProtKB-KW"/>
</dbReference>
<keyword evidence="7" id="KW-0684">Rhamnose metabolism</keyword>
<comment type="similarity">
    <text evidence="1">Belongs to the FGGY kinase family.</text>
</comment>
<feature type="domain" description="Carbohydrate kinase FGGY N-terminal" evidence="9">
    <location>
        <begin position="5"/>
        <end position="247"/>
    </location>
</feature>
<dbReference type="Pfam" id="PF00370">
    <property type="entry name" value="FGGY_N"/>
    <property type="match status" value="1"/>
</dbReference>
<evidence type="ECO:0000259" key="9">
    <source>
        <dbReference type="Pfam" id="PF00370"/>
    </source>
</evidence>
<evidence type="ECO:0000256" key="2">
    <source>
        <dbReference type="ARBA" id="ARBA00022679"/>
    </source>
</evidence>
<dbReference type="InterPro" id="IPR018484">
    <property type="entry name" value="FGGY_N"/>
</dbReference>
<dbReference type="SUPFAM" id="SSF53067">
    <property type="entry name" value="Actin-like ATPase domain"/>
    <property type="match status" value="2"/>
</dbReference>
<evidence type="ECO:0000256" key="7">
    <source>
        <dbReference type="ARBA" id="ARBA00023308"/>
    </source>
</evidence>
<organism evidence="11 12">
    <name type="scientific">Mariniphaga anaerophila</name>
    <dbReference type="NCBI Taxonomy" id="1484053"/>
    <lineage>
        <taxon>Bacteria</taxon>
        <taxon>Pseudomonadati</taxon>
        <taxon>Bacteroidota</taxon>
        <taxon>Bacteroidia</taxon>
        <taxon>Marinilabiliales</taxon>
        <taxon>Prolixibacteraceae</taxon>
        <taxon>Mariniphaga</taxon>
    </lineage>
</organism>
<evidence type="ECO:0000313" key="11">
    <source>
        <dbReference type="EMBL" id="SHE47184.1"/>
    </source>
</evidence>
<dbReference type="GO" id="GO:0019301">
    <property type="term" value="P:rhamnose catabolic process"/>
    <property type="evidence" value="ECO:0007669"/>
    <property type="project" value="UniProtKB-UniRule"/>
</dbReference>
<protein>
    <recommendedName>
        <fullName evidence="8">Rhamnulokinase</fullName>
        <ecNumber evidence="8">2.7.1.5</ecNumber>
    </recommendedName>
</protein>
<keyword evidence="4 11" id="KW-0418">Kinase</keyword>
<dbReference type="STRING" id="1484053.SAMN05444274_101446"/>
<accession>A0A1M4TS06</accession>
<dbReference type="EC" id="2.7.1.5" evidence="8"/>
<dbReference type="PANTHER" id="PTHR10196">
    <property type="entry name" value="SUGAR KINASE"/>
    <property type="match status" value="1"/>
</dbReference>
<evidence type="ECO:0000259" key="10">
    <source>
        <dbReference type="Pfam" id="PF02782"/>
    </source>
</evidence>
<dbReference type="InterPro" id="IPR043129">
    <property type="entry name" value="ATPase_NBD"/>
</dbReference>
<keyword evidence="5" id="KW-0067">ATP-binding</keyword>
<proteinExistence type="inferred from homology"/>
<dbReference type="InterPro" id="IPR013449">
    <property type="entry name" value="Rhamnulokinase"/>
</dbReference>
<dbReference type="GO" id="GO:0006071">
    <property type="term" value="P:glycerol metabolic process"/>
    <property type="evidence" value="ECO:0007669"/>
    <property type="project" value="TreeGrafter"/>
</dbReference>
<dbReference type="GO" id="GO:0004370">
    <property type="term" value="F:glycerol kinase activity"/>
    <property type="evidence" value="ECO:0007669"/>
    <property type="project" value="TreeGrafter"/>
</dbReference>
<keyword evidence="12" id="KW-1185">Reference proteome</keyword>
<dbReference type="AlphaFoldDB" id="A0A1M4TS06"/>
<dbReference type="Gene3D" id="3.30.420.40">
    <property type="match status" value="2"/>
</dbReference>
<reference evidence="11 12" key="1">
    <citation type="submission" date="2016-11" db="EMBL/GenBank/DDBJ databases">
        <authorList>
            <person name="Jaros S."/>
            <person name="Januszkiewicz K."/>
            <person name="Wedrychowicz H."/>
        </authorList>
    </citation>
    <scope>NUCLEOTIDE SEQUENCE [LARGE SCALE GENOMIC DNA]</scope>
    <source>
        <strain evidence="11 12">DSM 26910</strain>
    </source>
</reference>
<name>A0A1M4TS06_9BACT</name>
<keyword evidence="3" id="KW-0547">Nucleotide-binding</keyword>
<keyword evidence="2" id="KW-0808">Transferase</keyword>